<keyword evidence="2 5" id="KW-0863">Zinc-finger</keyword>
<dbReference type="Proteomes" id="UP001652660">
    <property type="component" value="Chromosome 7c"/>
</dbReference>
<evidence type="ECO:0000256" key="6">
    <source>
        <dbReference type="SAM" id="MobiDB-lite"/>
    </source>
</evidence>
<keyword evidence="3 5" id="KW-0862">Zinc</keyword>
<dbReference type="InterPro" id="IPR000571">
    <property type="entry name" value="Znf_CCCH"/>
</dbReference>
<dbReference type="PANTHER" id="PTHR33400:SF10">
    <property type="entry name" value="ZINC FINGER CCCH DOMAIN-CONTAINING PROTEIN 45-LIKE"/>
    <property type="match status" value="1"/>
</dbReference>
<evidence type="ECO:0000256" key="4">
    <source>
        <dbReference type="ARBA" id="ARBA00023125"/>
    </source>
</evidence>
<evidence type="ECO:0000313" key="10">
    <source>
        <dbReference type="RefSeq" id="XP_071914194.1"/>
    </source>
</evidence>
<feature type="zinc finger region" description="C3H1-type" evidence="5">
    <location>
        <begin position="707"/>
        <end position="735"/>
    </location>
</feature>
<feature type="compositionally biased region" description="Basic and acidic residues" evidence="6">
    <location>
        <begin position="561"/>
        <end position="570"/>
    </location>
</feature>
<feature type="compositionally biased region" description="Polar residues" evidence="6">
    <location>
        <begin position="300"/>
        <end position="309"/>
    </location>
</feature>
<evidence type="ECO:0000256" key="2">
    <source>
        <dbReference type="ARBA" id="ARBA00022771"/>
    </source>
</evidence>
<feature type="transmembrane region" description="Helical" evidence="7">
    <location>
        <begin position="21"/>
        <end position="39"/>
    </location>
</feature>
<feature type="region of interest" description="Disordered" evidence="6">
    <location>
        <begin position="337"/>
        <end position="358"/>
    </location>
</feature>
<reference evidence="10" key="1">
    <citation type="submission" date="2025-08" db="UniProtKB">
        <authorList>
            <consortium name="RefSeq"/>
        </authorList>
    </citation>
    <scope>IDENTIFICATION</scope>
    <source>
        <tissue evidence="10">Leaves</tissue>
    </source>
</reference>
<keyword evidence="7" id="KW-0812">Transmembrane</keyword>
<dbReference type="PANTHER" id="PTHR33400">
    <property type="entry name" value="ZINC FINGER CCCH DOMAIN-CONTAINING PROTEIN 6-RELATED"/>
    <property type="match status" value="1"/>
</dbReference>
<evidence type="ECO:0000259" key="8">
    <source>
        <dbReference type="PROSITE" id="PS50103"/>
    </source>
</evidence>
<evidence type="ECO:0000256" key="3">
    <source>
        <dbReference type="ARBA" id="ARBA00022833"/>
    </source>
</evidence>
<dbReference type="SMART" id="SM00356">
    <property type="entry name" value="ZnF_C3H1"/>
    <property type="match status" value="1"/>
</dbReference>
<proteinExistence type="predicted"/>
<organism evidence="9 10">
    <name type="scientific">Coffea arabica</name>
    <name type="common">Arabian coffee</name>
    <dbReference type="NCBI Taxonomy" id="13443"/>
    <lineage>
        <taxon>Eukaryota</taxon>
        <taxon>Viridiplantae</taxon>
        <taxon>Streptophyta</taxon>
        <taxon>Embryophyta</taxon>
        <taxon>Tracheophyta</taxon>
        <taxon>Spermatophyta</taxon>
        <taxon>Magnoliopsida</taxon>
        <taxon>eudicotyledons</taxon>
        <taxon>Gunneridae</taxon>
        <taxon>Pentapetalae</taxon>
        <taxon>asterids</taxon>
        <taxon>lamiids</taxon>
        <taxon>Gentianales</taxon>
        <taxon>Rubiaceae</taxon>
        <taxon>Ixoroideae</taxon>
        <taxon>Gardenieae complex</taxon>
        <taxon>Bertiereae - Coffeeae clade</taxon>
        <taxon>Coffeeae</taxon>
        <taxon>Coffea</taxon>
    </lineage>
</organism>
<accession>A0ABM4V3S8</accession>
<keyword evidence="1 5" id="KW-0479">Metal-binding</keyword>
<keyword evidence="4" id="KW-0238">DNA-binding</keyword>
<protein>
    <submittedName>
        <fullName evidence="10">Uncharacterized protein isoform X1</fullName>
    </submittedName>
</protein>
<keyword evidence="9" id="KW-1185">Reference proteome</keyword>
<evidence type="ECO:0000256" key="7">
    <source>
        <dbReference type="SAM" id="Phobius"/>
    </source>
</evidence>
<feature type="compositionally biased region" description="Basic and acidic residues" evidence="6">
    <location>
        <begin position="337"/>
        <end position="346"/>
    </location>
</feature>
<dbReference type="RefSeq" id="XP_071914194.1">
    <property type="nucleotide sequence ID" value="XM_072058093.1"/>
</dbReference>
<evidence type="ECO:0000256" key="5">
    <source>
        <dbReference type="PROSITE-ProRule" id="PRU00723"/>
    </source>
</evidence>
<sequence>MIELAAMWCVKQCSPGGSLSALLSLYMLYVYYHVLYIFIRSNTFQVPHLLFVQVKFFQSEDCPSAVGREPPGNPHERVSNANITIAHGCPGSSVGSYPNLLSHKGVSHIPQIPWRTPPRFDLKFKCHVAAGEESEEVEVQKHREMRVREVVYPHFSAVPPSPSISSNVEAKHFDDWHTLVIPVIAIEEAAEMDCLYNETAALNISTKSEPANMPQSPSTSEIFDIPQSKSLLSRELSKGKKSDHAPLQDLDGPMVAAAAATTAIMKSKEHGSLIGPELMIKLLSNTKLVQKLIDERGLASDTTTGTSGSRKVESSVHRPSSKGSFLFEEATIESCKSDSPRTEFIHRSSKMKGSPAAPSRIRAYVASTKTGPSSAWDEVEQSLHFQSSTLVSLVQKSTTENTRPGNAGIEALLRPGNQSLAAKAQIGTGLGPKQVTTSISLLRSKSDLPIQNSNCEVFQRADVGNMSLLKASDALSSSTPDVLSKKSTGRYIQLADNGHMAVPRLLKRAPSTNIEIGAGSCSKTVAPPVPLLISNPDFPGTAFEPKKVTPSVPLSSALPDFSKKSSREHGPLLNTSFPKPAVERHSHTFPRMQAESLVDRLDTAYIAPHLGTSPLSGSLVEVYRLKKLIEEHGSHDCAGNDYVGRIPAPSSVPGAEHPSFPLEPLRKDISYFQSLIKQYGEERGSQDDELSLYGISYNHVQSKEADRKYKRTCKFYNSSKGCRNGSSCPFEHDVPGRWRSDVVLEAPGAKRVKLGGAFTGRT</sequence>
<evidence type="ECO:0000256" key="1">
    <source>
        <dbReference type="ARBA" id="ARBA00022723"/>
    </source>
</evidence>
<name>A0ABM4V3S8_COFAR</name>
<dbReference type="PROSITE" id="PS50103">
    <property type="entry name" value="ZF_C3H1"/>
    <property type="match status" value="1"/>
</dbReference>
<dbReference type="InterPro" id="IPR036855">
    <property type="entry name" value="Znf_CCCH_sf"/>
</dbReference>
<keyword evidence="7" id="KW-1133">Transmembrane helix</keyword>
<feature type="region of interest" description="Disordered" evidence="6">
    <location>
        <begin position="299"/>
        <end position="320"/>
    </location>
</feature>
<keyword evidence="7" id="KW-0472">Membrane</keyword>
<feature type="region of interest" description="Disordered" evidence="6">
    <location>
        <begin position="559"/>
        <end position="582"/>
    </location>
</feature>
<feature type="domain" description="C3H1-type" evidence="8">
    <location>
        <begin position="707"/>
        <end position="735"/>
    </location>
</feature>
<evidence type="ECO:0000313" key="9">
    <source>
        <dbReference type="Proteomes" id="UP001652660"/>
    </source>
</evidence>
<dbReference type="SUPFAM" id="SSF90229">
    <property type="entry name" value="CCCH zinc finger"/>
    <property type="match status" value="1"/>
</dbReference>
<dbReference type="GeneID" id="113702006"/>
<gene>
    <name evidence="10" type="primary">LOC113702006</name>
</gene>